<dbReference type="EMBL" id="JAUMIS010000002">
    <property type="protein sequence ID" value="MDO3722801.1"/>
    <property type="molecule type" value="Genomic_DNA"/>
</dbReference>
<proteinExistence type="predicted"/>
<evidence type="ECO:0000256" key="1">
    <source>
        <dbReference type="ARBA" id="ARBA00022729"/>
    </source>
</evidence>
<dbReference type="Pfam" id="PF13505">
    <property type="entry name" value="OMP_b-brl"/>
    <property type="match status" value="1"/>
</dbReference>
<dbReference type="Proteomes" id="UP001168640">
    <property type="component" value="Unassembled WGS sequence"/>
</dbReference>
<accession>A0ABT8W3Q6</accession>
<name>A0ABT8W3Q6_9GAMM</name>
<evidence type="ECO:0000313" key="5">
    <source>
        <dbReference type="EMBL" id="MDO3722801.1"/>
    </source>
</evidence>
<feature type="signal peptide" evidence="3">
    <location>
        <begin position="1"/>
        <end position="24"/>
    </location>
</feature>
<reference evidence="5" key="1">
    <citation type="submission" date="2023-07" db="EMBL/GenBank/DDBJ databases">
        <title>Marinobacter sp. chi1 genome sequencing and assembly.</title>
        <authorList>
            <person name="Park S."/>
        </authorList>
    </citation>
    <scope>NUCLEOTIDE SEQUENCE</scope>
    <source>
        <strain evidence="5">Chi1</strain>
    </source>
</reference>
<organism evidence="5 6">
    <name type="scientific">Marinobacter suaedae</name>
    <dbReference type="NCBI Taxonomy" id="3057675"/>
    <lineage>
        <taxon>Bacteria</taxon>
        <taxon>Pseudomonadati</taxon>
        <taxon>Pseudomonadota</taxon>
        <taxon>Gammaproteobacteria</taxon>
        <taxon>Pseudomonadales</taxon>
        <taxon>Marinobacteraceae</taxon>
        <taxon>Marinobacter</taxon>
    </lineage>
</organism>
<dbReference type="InterPro" id="IPR011250">
    <property type="entry name" value="OMP/PagP_B-barrel"/>
</dbReference>
<evidence type="ECO:0000313" key="6">
    <source>
        <dbReference type="Proteomes" id="UP001168640"/>
    </source>
</evidence>
<dbReference type="InterPro" id="IPR027385">
    <property type="entry name" value="Beta-barrel_OMP"/>
</dbReference>
<comment type="caution">
    <text evidence="5">The sequence shown here is derived from an EMBL/GenBank/DDBJ whole genome shotgun (WGS) entry which is preliminary data.</text>
</comment>
<gene>
    <name evidence="5" type="ORF">QVZ43_13840</name>
</gene>
<dbReference type="SUPFAM" id="SSF56925">
    <property type="entry name" value="OMPA-like"/>
    <property type="match status" value="1"/>
</dbReference>
<protein>
    <submittedName>
        <fullName evidence="5">Outer membrane beta-barrel protein</fullName>
    </submittedName>
</protein>
<feature type="region of interest" description="Disordered" evidence="2">
    <location>
        <begin position="167"/>
        <end position="187"/>
    </location>
</feature>
<dbReference type="RefSeq" id="WP_302910395.1">
    <property type="nucleotide sequence ID" value="NZ_JAUMIS010000002.1"/>
</dbReference>
<evidence type="ECO:0000256" key="3">
    <source>
        <dbReference type="SAM" id="SignalP"/>
    </source>
</evidence>
<evidence type="ECO:0000259" key="4">
    <source>
        <dbReference type="Pfam" id="PF13505"/>
    </source>
</evidence>
<sequence>MKSANKRFALTFIALTLLSTNTQAVSPSYSFVSVDYLRTELQDVPLNIGTFVSIPDKDVTFDGFQLTASFDFGNNWFGQARFQEITGDADHIIETPLSSFAPGSLPPGATLMQQVIDFDLSGSLVTISAGYRFFHDDLSSAYLAGGYAHTEVETELTYTIVYRDANGDRVPNPPGRWDSGAGSESGDDSGAILSIGYRRNLTDTLELDLRADHYTVGDSSTEFTMQGVYSLTTSLGLQIGGNFYDDGSQYNLGVRYTF</sequence>
<keyword evidence="6" id="KW-1185">Reference proteome</keyword>
<feature type="compositionally biased region" description="Low complexity" evidence="2">
    <location>
        <begin position="178"/>
        <end position="187"/>
    </location>
</feature>
<feature type="domain" description="Outer membrane protein beta-barrel" evidence="4">
    <location>
        <begin position="11"/>
        <end position="258"/>
    </location>
</feature>
<evidence type="ECO:0000256" key="2">
    <source>
        <dbReference type="SAM" id="MobiDB-lite"/>
    </source>
</evidence>
<feature type="chain" id="PRO_5046942377" evidence="3">
    <location>
        <begin position="25"/>
        <end position="258"/>
    </location>
</feature>
<keyword evidence="1 3" id="KW-0732">Signal</keyword>